<name>G0LGC6_HALWC</name>
<dbReference type="HOGENOM" id="CLU_071765_0_1_2"/>
<feature type="transmembrane region" description="Helical" evidence="1">
    <location>
        <begin position="182"/>
        <end position="203"/>
    </location>
</feature>
<keyword evidence="1" id="KW-0812">Transmembrane</keyword>
<dbReference type="KEGG" id="hwc:Hqrw_1178"/>
<dbReference type="OrthoDB" id="86287at2157"/>
<feature type="transmembrane region" description="Helical" evidence="1">
    <location>
        <begin position="255"/>
        <end position="277"/>
    </location>
</feature>
<keyword evidence="1" id="KW-0472">Membrane</keyword>
<dbReference type="RefSeq" id="WP_014555071.1">
    <property type="nucleotide sequence ID" value="NC_017459.1"/>
</dbReference>
<feature type="transmembrane region" description="Helical" evidence="1">
    <location>
        <begin position="57"/>
        <end position="80"/>
    </location>
</feature>
<evidence type="ECO:0000313" key="2">
    <source>
        <dbReference type="EMBL" id="CCC39146.1"/>
    </source>
</evidence>
<protein>
    <submittedName>
        <fullName evidence="2">ABC-type transport system permease protein</fullName>
    </submittedName>
</protein>
<keyword evidence="1" id="KW-1133">Transmembrane helix</keyword>
<evidence type="ECO:0000313" key="3">
    <source>
        <dbReference type="Proteomes" id="UP000007954"/>
    </source>
</evidence>
<accession>G0LGC6</accession>
<gene>
    <name evidence="2" type="ordered locus">Hqrw_1178</name>
</gene>
<dbReference type="EMBL" id="FR746099">
    <property type="protein sequence ID" value="CCC39146.1"/>
    <property type="molecule type" value="Genomic_DNA"/>
</dbReference>
<feature type="transmembrane region" description="Helical" evidence="1">
    <location>
        <begin position="116"/>
        <end position="138"/>
    </location>
</feature>
<dbReference type="Pfam" id="PF12679">
    <property type="entry name" value="ABC2_membrane_2"/>
    <property type="match status" value="1"/>
</dbReference>
<proteinExistence type="predicted"/>
<reference evidence="2 3" key="1">
    <citation type="journal article" date="2011" name="PLoS ONE">
        <title>Haloquadratum walsbyi: limited diversity in a global pond.</title>
        <authorList>
            <person name="Dyall-Smith M."/>
            <person name="Pfeiffer F."/>
            <person name="Klee K."/>
            <person name="Palm P."/>
            <person name="Gross K."/>
            <person name="Schuster S.C."/>
            <person name="Rampp M."/>
            <person name="Oesterhelt D."/>
        </authorList>
    </citation>
    <scope>NUCLEOTIDE SEQUENCE [LARGE SCALE GENOMIC DNA]</scope>
    <source>
        <strain evidence="3">DSM 16854 / JCM 12705 / C23</strain>
    </source>
</reference>
<dbReference type="GO" id="GO:0140359">
    <property type="term" value="F:ABC-type transporter activity"/>
    <property type="evidence" value="ECO:0007669"/>
    <property type="project" value="InterPro"/>
</dbReference>
<dbReference type="Proteomes" id="UP000007954">
    <property type="component" value="Chromosome"/>
</dbReference>
<sequence>MSEWGWRIDTTGWQSVARTDARRARRTPTILVLLSITIITSIGYSIAYTYVGPSELTFMGFLDGITTLLSFIIPAIGLLLGYKSVAHARNTGSILLALSFPQSRAGLIIGTVVSRWALLVGAISAGLTLSGAIAAILYGTNGIVAYPLVILMTLLYSAAFIGIGVGISTLTTSERWITLSTFGSYFLLVIIWDGLTTAILLILHRFNFNILASPPDWTLLFQLLSPESSYNLLLRSSVGIDVAGEYVANTAPTYIGWWIAVGVLIIWTSLPVIFGFYRFQTADL</sequence>
<dbReference type="GO" id="GO:0005886">
    <property type="term" value="C:plasma membrane"/>
    <property type="evidence" value="ECO:0007669"/>
    <property type="project" value="UniProtKB-SubCell"/>
</dbReference>
<feature type="transmembrane region" description="Helical" evidence="1">
    <location>
        <begin position="30"/>
        <end position="51"/>
    </location>
</feature>
<feature type="transmembrane region" description="Helical" evidence="1">
    <location>
        <begin position="144"/>
        <end position="170"/>
    </location>
</feature>
<dbReference type="AlphaFoldDB" id="G0LGC6"/>
<dbReference type="GeneID" id="12445802"/>
<evidence type="ECO:0000256" key="1">
    <source>
        <dbReference type="SAM" id="Phobius"/>
    </source>
</evidence>
<organism evidence="2 3">
    <name type="scientific">Haloquadratum walsbyi (strain DSM 16854 / JCM 12705 / C23)</name>
    <dbReference type="NCBI Taxonomy" id="768065"/>
    <lineage>
        <taxon>Archaea</taxon>
        <taxon>Methanobacteriati</taxon>
        <taxon>Methanobacteriota</taxon>
        <taxon>Stenosarchaea group</taxon>
        <taxon>Halobacteria</taxon>
        <taxon>Halobacteriales</taxon>
        <taxon>Haloferacaceae</taxon>
        <taxon>Haloquadratum</taxon>
    </lineage>
</organism>